<dbReference type="EC" id="1.1.1.42" evidence="9"/>
<keyword evidence="2 9" id="KW-0816">Tricarboxylic acid cycle</keyword>
<dbReference type="Gene3D" id="3.40.718.10">
    <property type="entry name" value="Isopropylmalate Dehydrogenase"/>
    <property type="match status" value="1"/>
</dbReference>
<dbReference type="RefSeq" id="WP_073306084.1">
    <property type="nucleotide sequence ID" value="NZ_FRAW01000043.1"/>
</dbReference>
<feature type="site" description="Critical for catalysis" evidence="10">
    <location>
        <position position="422"/>
    </location>
</feature>
<dbReference type="PANTHER" id="PTHR36999:SF1">
    <property type="entry name" value="ISOCITRATE DEHYDROGENASE (NADP(+))"/>
    <property type="match status" value="1"/>
</dbReference>
<keyword evidence="5 9" id="KW-0521">NADP</keyword>
<dbReference type="PIRSF" id="PIRSF009407">
    <property type="entry name" value="IDH_monmr"/>
    <property type="match status" value="1"/>
</dbReference>
<evidence type="ECO:0000256" key="1">
    <source>
        <dbReference type="ARBA" id="ARBA00022435"/>
    </source>
</evidence>
<feature type="binding site" evidence="11">
    <location>
        <position position="549"/>
    </location>
    <ligand>
        <name>D-threo-isocitrate</name>
        <dbReference type="ChEBI" id="CHEBI:15562"/>
    </ligand>
</feature>
<keyword evidence="1 9" id="KW-0329">Glyoxylate bypass</keyword>
<name>A0A1M6YIH6_9BACT</name>
<dbReference type="AlphaFoldDB" id="A0A1M6YIH6"/>
<keyword evidence="3 12" id="KW-0479">Metal-binding</keyword>
<protein>
    <recommendedName>
        <fullName evidence="9">Isocitrate dehydrogenase [NADP]</fullName>
        <ecNumber evidence="9">1.1.1.42</ecNumber>
    </recommendedName>
    <alternativeName>
        <fullName evidence="9">Oxalosuccinate decarboxylase</fullName>
    </alternativeName>
</protein>
<comment type="similarity">
    <text evidence="8 9">Belongs to the monomeric-type IDH family.</text>
</comment>
<proteinExistence type="inferred from homology"/>
<feature type="binding site" evidence="12">
    <location>
        <position position="550"/>
    </location>
    <ligand>
        <name>Mg(2+)</name>
        <dbReference type="ChEBI" id="CHEBI:18420"/>
    </ligand>
</feature>
<evidence type="ECO:0000313" key="14">
    <source>
        <dbReference type="Proteomes" id="UP000184275"/>
    </source>
</evidence>
<dbReference type="PANTHER" id="PTHR36999">
    <property type="entry name" value="ISOCITRATE DEHYDROGENASE [NADP]"/>
    <property type="match status" value="1"/>
</dbReference>
<feature type="binding site" evidence="11">
    <location>
        <begin position="136"/>
        <end position="143"/>
    </location>
    <ligand>
        <name>substrate</name>
    </ligand>
</feature>
<evidence type="ECO:0000256" key="6">
    <source>
        <dbReference type="ARBA" id="ARBA00023002"/>
    </source>
</evidence>
<evidence type="ECO:0000256" key="8">
    <source>
        <dbReference type="ARBA" id="ARBA00046318"/>
    </source>
</evidence>
<dbReference type="SUPFAM" id="SSF53659">
    <property type="entry name" value="Isocitrate/Isopropylmalate dehydrogenase-like"/>
    <property type="match status" value="1"/>
</dbReference>
<dbReference type="GO" id="GO:0006097">
    <property type="term" value="P:glyoxylate cycle"/>
    <property type="evidence" value="ECO:0007669"/>
    <property type="project" value="UniProtKB-KW"/>
</dbReference>
<dbReference type="GO" id="GO:0004450">
    <property type="term" value="F:isocitrate dehydrogenase (NADP+) activity"/>
    <property type="evidence" value="ECO:0007669"/>
    <property type="project" value="UniProtKB-EC"/>
</dbReference>
<organism evidence="13 14">
    <name type="scientific">Fibrobacter intestinalis</name>
    <dbReference type="NCBI Taxonomy" id="28122"/>
    <lineage>
        <taxon>Bacteria</taxon>
        <taxon>Pseudomonadati</taxon>
        <taxon>Fibrobacterota</taxon>
        <taxon>Fibrobacteria</taxon>
        <taxon>Fibrobacterales</taxon>
        <taxon>Fibrobacteraceae</taxon>
        <taxon>Fibrobacter</taxon>
    </lineage>
</organism>
<keyword evidence="6 9" id="KW-0560">Oxidoreductase</keyword>
<sequence>MNTKIYYTLTDESPFLATQSLLPIFRSFAKVANIDVETKNISLGARILAAFAERLPAETSFFKMPVSDDLDFLGKLTQDSQANIIKLPNISASLPQLKAAIAELQKNGYAVPDYPDEPKNAEEQEIQSRYDKIKGSAVNPVLRQGNSDRRAPQAVKNYARKHPHSDGVWNESVRTHVSSMTADDFYGNETSVTLSEADSFKIEFVSESGEVKELRPAKPLLAGEILDSTVMRMKSLERFIAEQMDDAKKRGVLFSVHLKATMMKVSDPVMFGAFVRIFFKDVFDRYADLFKELGVNANNGLGDLYKRLSGNPREEEVKAAIDAALAQGPDLAMVDSTKGITNLHVPSDVIIDASMPAMIRNSGCMWNKNGELQQVKACIPDRCYAGIYDTAIEFCKKNGAFDPSTMGTVQNVGLMAQGAEEYGSSDKTFIATGAGEIHAVNGEGKILLAQKVEKGDIFRMCQTKDAPVRDWVKLAVNRARTAKMPAIFWLDPQRAHDMEIRKKVEKYLKEHDLEGLSISILSPTDAIFETMTRAKKGLDTISVTGNVMRDYLTDLFPILEVGTSAKMLSIVPLMAGGGMFETGAGGSAPKQVQQFLAENYLRWDSLGEYFAFAASLEQVGTPKAKVLADALDKANGKILENNRTPERKLGGLDNRGSHFYLALYWAQELAAQTADTAIAAHFAPVARSLEAGETEIVDALAKAQGVPVDVGGYYVTDPDALKKWMRPVAQFNAIIDGI</sequence>
<evidence type="ECO:0000256" key="4">
    <source>
        <dbReference type="ARBA" id="ARBA00022842"/>
    </source>
</evidence>
<evidence type="ECO:0000256" key="12">
    <source>
        <dbReference type="PIRSR" id="PIRSR009407-3"/>
    </source>
</evidence>
<reference evidence="14" key="1">
    <citation type="submission" date="2016-11" db="EMBL/GenBank/DDBJ databases">
        <authorList>
            <person name="Varghese N."/>
            <person name="Submissions S."/>
        </authorList>
    </citation>
    <scope>NUCLEOTIDE SEQUENCE [LARGE SCALE GENOMIC DNA]</scope>
    <source>
        <strain evidence="14">UWOS</strain>
    </source>
</reference>
<comment type="cofactor">
    <cofactor evidence="12">
        <name>Mg(2+)</name>
        <dbReference type="ChEBI" id="CHEBI:18420"/>
    </cofactor>
    <cofactor evidence="12">
        <name>Mn(2+)</name>
        <dbReference type="ChEBI" id="CHEBI:29035"/>
    </cofactor>
    <text evidence="12">Binds 1 Mg(2+) or Mn(2+) ion per subunit.</text>
</comment>
<dbReference type="EMBL" id="FRAW01000043">
    <property type="protein sequence ID" value="SHL18047.1"/>
    <property type="molecule type" value="Genomic_DNA"/>
</dbReference>
<keyword evidence="14" id="KW-1185">Reference proteome</keyword>
<feature type="binding site" evidence="12">
    <location>
        <position position="554"/>
    </location>
    <ligand>
        <name>Mg(2+)</name>
        <dbReference type="ChEBI" id="CHEBI:18420"/>
    </ligand>
</feature>
<feature type="binding site" evidence="11">
    <location>
        <position position="149"/>
    </location>
    <ligand>
        <name>D-threo-isocitrate</name>
        <dbReference type="ChEBI" id="CHEBI:15562"/>
    </ligand>
</feature>
<evidence type="ECO:0000313" key="13">
    <source>
        <dbReference type="EMBL" id="SHL18047.1"/>
    </source>
</evidence>
<comment type="catalytic activity">
    <reaction evidence="7 9">
        <text>D-threo-isocitrate + NADP(+) = 2-oxoglutarate + CO2 + NADPH</text>
        <dbReference type="Rhea" id="RHEA:19629"/>
        <dbReference type="ChEBI" id="CHEBI:15562"/>
        <dbReference type="ChEBI" id="CHEBI:16526"/>
        <dbReference type="ChEBI" id="CHEBI:16810"/>
        <dbReference type="ChEBI" id="CHEBI:57783"/>
        <dbReference type="ChEBI" id="CHEBI:58349"/>
        <dbReference type="EC" id="1.1.1.42"/>
    </reaction>
</comment>
<keyword evidence="4 12" id="KW-0460">Magnesium</keyword>
<evidence type="ECO:0000256" key="11">
    <source>
        <dbReference type="PIRSR" id="PIRSR009407-2"/>
    </source>
</evidence>
<dbReference type="Pfam" id="PF03971">
    <property type="entry name" value="IDH"/>
    <property type="match status" value="1"/>
</dbReference>
<dbReference type="Proteomes" id="UP000184275">
    <property type="component" value="Unassembled WGS sequence"/>
</dbReference>
<dbReference type="GO" id="GO:0046872">
    <property type="term" value="F:metal ion binding"/>
    <property type="evidence" value="ECO:0007669"/>
    <property type="project" value="UniProtKB-KW"/>
</dbReference>
<evidence type="ECO:0000256" key="3">
    <source>
        <dbReference type="ARBA" id="ARBA00022723"/>
    </source>
</evidence>
<feature type="binding site" evidence="12">
    <location>
        <position position="352"/>
    </location>
    <ligand>
        <name>Mg(2+)</name>
        <dbReference type="ChEBI" id="CHEBI:18420"/>
    </ligand>
</feature>
<evidence type="ECO:0000256" key="7">
    <source>
        <dbReference type="ARBA" id="ARBA00023554"/>
    </source>
</evidence>
<dbReference type="NCBIfam" id="TIGR00178">
    <property type="entry name" value="monomer_idh"/>
    <property type="match status" value="1"/>
</dbReference>
<evidence type="ECO:0000256" key="2">
    <source>
        <dbReference type="ARBA" id="ARBA00022532"/>
    </source>
</evidence>
<evidence type="ECO:0000256" key="5">
    <source>
        <dbReference type="ARBA" id="ARBA00022857"/>
    </source>
</evidence>
<feature type="site" description="Critical for catalysis" evidence="10">
    <location>
        <position position="259"/>
    </location>
</feature>
<evidence type="ECO:0000256" key="9">
    <source>
        <dbReference type="PIRNR" id="PIRNR009407"/>
    </source>
</evidence>
<accession>A0A1M6YIH6</accession>
<gene>
    <name evidence="13" type="ORF">SAMN05720469_1437</name>
</gene>
<dbReference type="GO" id="GO:0006099">
    <property type="term" value="P:tricarboxylic acid cycle"/>
    <property type="evidence" value="ECO:0007669"/>
    <property type="project" value="UniProtKB-KW"/>
</dbReference>
<evidence type="ECO:0000256" key="10">
    <source>
        <dbReference type="PIRSR" id="PIRSR009407-1"/>
    </source>
</evidence>
<dbReference type="InterPro" id="IPR004436">
    <property type="entry name" value="Isocitrate_DH_NADP_mono"/>
</dbReference>